<reference evidence="1" key="1">
    <citation type="submission" date="2018-11" db="EMBL/GenBank/DDBJ databases">
        <authorList>
            <consortium name="Genoscope - CEA"/>
            <person name="William W."/>
        </authorList>
    </citation>
    <scope>NUCLEOTIDE SEQUENCE</scope>
</reference>
<evidence type="ECO:0000313" key="1">
    <source>
        <dbReference type="EMBL" id="VDD45741.1"/>
    </source>
</evidence>
<accession>A0A3P6FEN8</accession>
<proteinExistence type="predicted"/>
<name>A0A3P6FEN8_BRAOL</name>
<sequence>MKFPIQLKLIISDLGVFLSLCDLHLQTGGYKVYNLLDYA</sequence>
<gene>
    <name evidence="1" type="ORF">BOLC5T33288H</name>
</gene>
<dbReference type="EMBL" id="LR031877">
    <property type="protein sequence ID" value="VDD45741.1"/>
    <property type="molecule type" value="Genomic_DNA"/>
</dbReference>
<organism evidence="1">
    <name type="scientific">Brassica oleracea</name>
    <name type="common">Wild cabbage</name>
    <dbReference type="NCBI Taxonomy" id="3712"/>
    <lineage>
        <taxon>Eukaryota</taxon>
        <taxon>Viridiplantae</taxon>
        <taxon>Streptophyta</taxon>
        <taxon>Embryophyta</taxon>
        <taxon>Tracheophyta</taxon>
        <taxon>Spermatophyta</taxon>
        <taxon>Magnoliopsida</taxon>
        <taxon>eudicotyledons</taxon>
        <taxon>Gunneridae</taxon>
        <taxon>Pentapetalae</taxon>
        <taxon>rosids</taxon>
        <taxon>malvids</taxon>
        <taxon>Brassicales</taxon>
        <taxon>Brassicaceae</taxon>
        <taxon>Brassiceae</taxon>
        <taxon>Brassica</taxon>
    </lineage>
</organism>
<protein>
    <submittedName>
        <fullName evidence="1">Uncharacterized protein</fullName>
    </submittedName>
</protein>
<dbReference type="AlphaFoldDB" id="A0A3P6FEN8"/>